<gene>
    <name evidence="4" type="ORF">LTR05_003854</name>
</gene>
<dbReference type="PANTHER" id="PTHR12832">
    <property type="entry name" value="TESTIS-SPECIFIC PROTEIN PBS13 T-COMPLEX 11"/>
    <property type="match status" value="1"/>
</dbReference>
<comment type="caution">
    <text evidence="4">The sequence shown here is derived from an EMBL/GenBank/DDBJ whole genome shotgun (WGS) entry which is preliminary data.</text>
</comment>
<reference evidence="4 5" key="1">
    <citation type="submission" date="2023-08" db="EMBL/GenBank/DDBJ databases">
        <title>Black Yeasts Isolated from many extreme environments.</title>
        <authorList>
            <person name="Coleine C."/>
            <person name="Stajich J.E."/>
            <person name="Selbmann L."/>
        </authorList>
    </citation>
    <scope>NUCLEOTIDE SEQUENCE [LARGE SCALE GENOMIC DNA]</scope>
    <source>
        <strain evidence="4 5">CCFEE 5910</strain>
    </source>
</reference>
<keyword evidence="2" id="KW-0175">Coiled coil</keyword>
<feature type="coiled-coil region" evidence="2">
    <location>
        <begin position="125"/>
        <end position="156"/>
    </location>
</feature>
<evidence type="ECO:0000313" key="5">
    <source>
        <dbReference type="Proteomes" id="UP001309876"/>
    </source>
</evidence>
<dbReference type="InterPro" id="IPR008862">
    <property type="entry name" value="Tcp11"/>
</dbReference>
<keyword evidence="5" id="KW-1185">Reference proteome</keyword>
<feature type="region of interest" description="Disordered" evidence="3">
    <location>
        <begin position="1"/>
        <end position="57"/>
    </location>
</feature>
<comment type="similarity">
    <text evidence="1">Belongs to the TCP11 family.</text>
</comment>
<dbReference type="PANTHER" id="PTHR12832:SF18">
    <property type="entry name" value="IQ CALMODULIN-BINDING MOTIF DOMAIN PROTEIN (AFU_ORTHOLOGUE AFUA_1G08920)"/>
    <property type="match status" value="1"/>
</dbReference>
<dbReference type="Proteomes" id="UP001309876">
    <property type="component" value="Unassembled WGS sequence"/>
</dbReference>
<dbReference type="AlphaFoldDB" id="A0AAN7YH43"/>
<dbReference type="EMBL" id="JAVRRJ010000003">
    <property type="protein sequence ID" value="KAK5086686.1"/>
    <property type="molecule type" value="Genomic_DNA"/>
</dbReference>
<sequence>MNPTPENSGQASAPPARIVARLQRRSNSRRRSSAHSSRRSSISSLHSRASSLSCHGGPYSTHIAQHLRRASIIESRKARLAERAAHAEQVRLRAAAVKAAPRASNSEEKALAAHSAREKLLAEVAARCAEEVRRAKEVAEETREKKAAEHARLEAQMAEKFADAAKRRSMYQLNSRRPRRTSLTAVEEKKVDPARLGRNAAVRIIQRTWRASYARRIATTFREAGITVTNLKSLDFEDVTKLISTEDVMCASIRLMSHFGLLDAETDNTARRGAARVFLSAFMVVAHPVQTFSHGGQEPQEQDLIIKAQTLTSAIVENLSALIQNQSLFIPKDQLQTIFQDFTAGFHGWKTQDLGILADVWVASFVNFDLIVQATKEGNDENVAADYQDAIKTEQTKILVHLKRLLGPEKALERVRRAVKKARKDRAAQKANGTTEHVPRASMPANIDNELPTTAIPTPPATPKKVDQPEQVSSDFQKLEQTMTPIPSNREIAHEIQINGSFEIREKPWTKARQQYTHALKQKMRNTLQAEDTRTEANWSFSMVILVKVKLLQVVSPRHELYNKIDMFLDPKLVGQQVWKGIFVYNDFFMTIGNIIKQLCSPGRDDLVRNFCDDTTGDTIDRLFKLVNILDLMVLDSVNVQYRIISRNVRELGYQHEHIAFQKDLDNNICTLEKTEAFWSRGKIATSAMPGTAYYSASIYARALTDLILSNIHLTYDIVPETLGYDWLRLLKLRARVLHIVGTASILLTSKIRLRRNRESLWTREAEQLMKLDVMTIDASTIVEQIESGHMMPDSTRVGLMDFVSRVLPTAVNAATQAQMAEDEHDQAIRKKVEYDPKLSHSSNEINTVFKEQIATYILKSLREHVYARLSASGITERVRVQSSAAATMARIGMPEFLAEVNSVVDVLERVKAVDLKAHEKWYDEIATRASQPVDAA</sequence>
<feature type="compositionally biased region" description="Polar residues" evidence="3">
    <location>
        <begin position="1"/>
        <end position="11"/>
    </location>
</feature>
<dbReference type="Pfam" id="PF05794">
    <property type="entry name" value="Tcp11"/>
    <property type="match status" value="1"/>
</dbReference>
<evidence type="ECO:0000256" key="2">
    <source>
        <dbReference type="SAM" id="Coils"/>
    </source>
</evidence>
<dbReference type="GO" id="GO:0010737">
    <property type="term" value="P:protein kinase A signaling"/>
    <property type="evidence" value="ECO:0007669"/>
    <property type="project" value="TreeGrafter"/>
</dbReference>
<protein>
    <submittedName>
        <fullName evidence="4">Uncharacterized protein</fullName>
    </submittedName>
</protein>
<feature type="compositionally biased region" description="Basic residues" evidence="3">
    <location>
        <begin position="22"/>
        <end position="38"/>
    </location>
</feature>
<evidence type="ECO:0000256" key="1">
    <source>
        <dbReference type="ARBA" id="ARBA00010954"/>
    </source>
</evidence>
<feature type="region of interest" description="Disordered" evidence="3">
    <location>
        <begin position="421"/>
        <end position="470"/>
    </location>
</feature>
<evidence type="ECO:0000313" key="4">
    <source>
        <dbReference type="EMBL" id="KAK5086686.1"/>
    </source>
</evidence>
<organism evidence="4 5">
    <name type="scientific">Lithohypha guttulata</name>
    <dbReference type="NCBI Taxonomy" id="1690604"/>
    <lineage>
        <taxon>Eukaryota</taxon>
        <taxon>Fungi</taxon>
        <taxon>Dikarya</taxon>
        <taxon>Ascomycota</taxon>
        <taxon>Pezizomycotina</taxon>
        <taxon>Eurotiomycetes</taxon>
        <taxon>Chaetothyriomycetidae</taxon>
        <taxon>Chaetothyriales</taxon>
        <taxon>Trichomeriaceae</taxon>
        <taxon>Lithohypha</taxon>
    </lineage>
</organism>
<proteinExistence type="inferred from homology"/>
<accession>A0AAN7YH43</accession>
<feature type="compositionally biased region" description="Low complexity" evidence="3">
    <location>
        <begin position="39"/>
        <end position="53"/>
    </location>
</feature>
<evidence type="ECO:0000256" key="3">
    <source>
        <dbReference type="SAM" id="MobiDB-lite"/>
    </source>
</evidence>
<name>A0AAN7YH43_9EURO</name>